<keyword evidence="2" id="KW-1005">Bacterial flagellum biogenesis</keyword>
<comment type="caution">
    <text evidence="3">The sequence shown here is derived from an EMBL/GenBank/DDBJ whole genome shotgun (WGS) entry which is preliminary data.</text>
</comment>
<dbReference type="AlphaFoldDB" id="A0A942SUY4"/>
<dbReference type="EMBL" id="JAGYPE010000001">
    <property type="protein sequence ID" value="MBS4180347.1"/>
    <property type="molecule type" value="Genomic_DNA"/>
</dbReference>
<keyword evidence="3" id="KW-0282">Flagellum</keyword>
<keyword evidence="3" id="KW-0966">Cell projection</keyword>
<keyword evidence="5" id="KW-1185">Reference proteome</keyword>
<name>A0A942SUY4_9BACI</name>
<evidence type="ECO:0000313" key="5">
    <source>
        <dbReference type="Proteomes" id="UP000677265"/>
    </source>
</evidence>
<dbReference type="Proteomes" id="UP000677265">
    <property type="component" value="Unassembled WGS sequence"/>
</dbReference>
<proteinExistence type="inferred from homology"/>
<evidence type="ECO:0000313" key="3">
    <source>
        <dbReference type="EMBL" id="MBS4180347.1"/>
    </source>
</evidence>
<dbReference type="NCBIfam" id="NF007197">
    <property type="entry name" value="PRK09618.1"/>
    <property type="match status" value="1"/>
</dbReference>
<organism evidence="3">
    <name type="scientific">Neobacillus citreus</name>
    <dbReference type="NCBI Taxonomy" id="2833578"/>
    <lineage>
        <taxon>Bacteria</taxon>
        <taxon>Bacillati</taxon>
        <taxon>Bacillota</taxon>
        <taxon>Bacilli</taxon>
        <taxon>Bacillales</taxon>
        <taxon>Bacillaceae</taxon>
        <taxon>Neobacillus</taxon>
    </lineage>
</organism>
<accession>A0A942SUY4</accession>
<dbReference type="RefSeq" id="WP_213140342.1">
    <property type="nucleotide sequence ID" value="NZ_JAGYPE020000001.1"/>
</dbReference>
<evidence type="ECO:0000256" key="1">
    <source>
        <dbReference type="ARBA" id="ARBA00010577"/>
    </source>
</evidence>
<protein>
    <submittedName>
        <fullName evidence="3">Flagellar hook assembly protein FlgD</fullName>
    </submittedName>
</protein>
<dbReference type="Pfam" id="PF03963">
    <property type="entry name" value="FlgD"/>
    <property type="match status" value="1"/>
</dbReference>
<gene>
    <name evidence="3" type="primary">flgD</name>
    <name evidence="4" type="ORF">KHB02_000135</name>
    <name evidence="3" type="ORF">KHB02_02970</name>
</gene>
<sequence length="157" mass="17787">MSNWVDVTTYARNNSVFNNTKPFEQKSKLGKDDFLRILTTQLSHQDPSSPLQDKDFIAQMATFSSLEQMTNLNNAFEKFSNRQMSQYAASIGKEITWTPENSSTPISGIVDGVSIQNGSYFYLVGKEKIPMELVNEIKQSKPEVDSTTEKVKEEQQC</sequence>
<dbReference type="GO" id="GO:0044781">
    <property type="term" value="P:bacterial-type flagellum organization"/>
    <property type="evidence" value="ECO:0007669"/>
    <property type="project" value="UniProtKB-KW"/>
</dbReference>
<dbReference type="InterPro" id="IPR005648">
    <property type="entry name" value="FlgD"/>
</dbReference>
<comment type="similarity">
    <text evidence="1">Belongs to the FlgD family.</text>
</comment>
<reference evidence="3" key="1">
    <citation type="submission" date="2021-05" db="EMBL/GenBank/DDBJ databases">
        <title>Novel Bacillus species.</title>
        <authorList>
            <person name="Liu G."/>
        </authorList>
    </citation>
    <scope>NUCLEOTIDE SEQUENCE</scope>
    <source>
        <strain evidence="3 5">FJAT-50051</strain>
    </source>
</reference>
<dbReference type="EMBL" id="JAGYPE020000001">
    <property type="protein sequence ID" value="MCH6263931.1"/>
    <property type="molecule type" value="Genomic_DNA"/>
</dbReference>
<keyword evidence="3" id="KW-0969">Cilium</keyword>
<evidence type="ECO:0000313" key="4">
    <source>
        <dbReference type="EMBL" id="MCH6263931.1"/>
    </source>
</evidence>
<evidence type="ECO:0000256" key="2">
    <source>
        <dbReference type="ARBA" id="ARBA00022795"/>
    </source>
</evidence>